<sequence>MNFKLIAIRPLKGCDEKFLKNLQIDRFYQFGNDFDFSEFPIILDNRNINTHKTISELYNQEINCGLHGKKDLNISISAIVGKNGSGKSSLMELIYVTFFKISRIIKIIEDEELEETPKISKTDDLMFSAELRATAILIEENFENKDFNLNDDSHLKYKYNSLFYELHKRVEKKEIIDYDKNTNDLHIELFYEINDVNYVLKLHDNNCNLITYKSEDGELKIIDDFKIKTKGDFKIVSGLFFYNLVINYSIYGLNSKDSGLWIEKLFHKNDSYQTPIVLNPFRNDGNIDINSENYLVKSRLLALIFAKDVNNKTIAEGKEIKRIKLKFIDKKLSDTLVYWEYFCSIFFPKLYTYFFTDPIDGKMPDLNTLDYSTFVIKKGKIYKKTLEYILKKIDNIAERYPTFKKFIAVKDDEFFNKELENELIVDIFQDRSHISLKIKQALNFYHFQNYVDDNILNVEETFSIDELQEKINSYTHGSDFVDLIEFIPPPFFEIELFFNTVNDNNNFSNLSSGEKQKIYSLNSVVYHLRNLLSVNKNPKKKELIVYNNFNIILDEIELYYHPELQRTFIFDLIEYIRKIDFENRYSDCIPNVNIIFITHSPFILSDIPKQNILFLDINKKTNKSQPQIYDQNNTFAGNIHEMLTNGFFLESTKGKFAISKINEFLDFYKKKEDLIDSDFLNQKEYFKSIIQMVGEDYIRKILQNQFDELDKMFNPKYLIEKRRELREEIDKIDEQINSKSSQ</sequence>
<dbReference type="PANTHER" id="PTHR32182:SF0">
    <property type="entry name" value="DNA REPLICATION AND REPAIR PROTEIN RECF"/>
    <property type="match status" value="1"/>
</dbReference>
<reference evidence="1 2" key="1">
    <citation type="submission" date="2016-10" db="EMBL/GenBank/DDBJ databases">
        <authorList>
            <person name="de Groot N.N."/>
        </authorList>
    </citation>
    <scope>NUCLEOTIDE SEQUENCE [LARGE SCALE GENOMIC DNA]</scope>
    <source>
        <strain evidence="1 2">DSM 26000</strain>
    </source>
</reference>
<dbReference type="OrthoDB" id="997844at2"/>
<protein>
    <recommendedName>
        <fullName evidence="3">ATPase AAA-type core domain-containing protein</fullName>
    </recommendedName>
</protein>
<dbReference type="InterPro" id="IPR027417">
    <property type="entry name" value="P-loop_NTPase"/>
</dbReference>
<dbReference type="EMBL" id="FOQT01000005">
    <property type="protein sequence ID" value="SFI49065.1"/>
    <property type="molecule type" value="Genomic_DNA"/>
</dbReference>
<keyword evidence="2" id="KW-1185">Reference proteome</keyword>
<accession>A0A1I3IM49</accession>
<evidence type="ECO:0000313" key="1">
    <source>
        <dbReference type="EMBL" id="SFI49065.1"/>
    </source>
</evidence>
<dbReference type="GO" id="GO:0006302">
    <property type="term" value="P:double-strand break repair"/>
    <property type="evidence" value="ECO:0007669"/>
    <property type="project" value="TreeGrafter"/>
</dbReference>
<dbReference type="SUPFAM" id="SSF52540">
    <property type="entry name" value="P-loop containing nucleoside triphosphate hydrolases"/>
    <property type="match status" value="1"/>
</dbReference>
<dbReference type="PANTHER" id="PTHR32182">
    <property type="entry name" value="DNA REPLICATION AND REPAIR PROTEIN RECF"/>
    <property type="match status" value="1"/>
</dbReference>
<dbReference type="Gene3D" id="3.40.50.300">
    <property type="entry name" value="P-loop containing nucleotide triphosphate hydrolases"/>
    <property type="match status" value="1"/>
</dbReference>
<name>A0A1I3IM49_9FLAO</name>
<gene>
    <name evidence="1" type="ORF">SAMN05443292_2693</name>
</gene>
<evidence type="ECO:0000313" key="2">
    <source>
        <dbReference type="Proteomes" id="UP000198931"/>
    </source>
</evidence>
<dbReference type="Proteomes" id="UP000198931">
    <property type="component" value="Unassembled WGS sequence"/>
</dbReference>
<dbReference type="GO" id="GO:0000731">
    <property type="term" value="P:DNA synthesis involved in DNA repair"/>
    <property type="evidence" value="ECO:0007669"/>
    <property type="project" value="TreeGrafter"/>
</dbReference>
<evidence type="ECO:0008006" key="3">
    <source>
        <dbReference type="Google" id="ProtNLM"/>
    </source>
</evidence>
<dbReference type="RefSeq" id="WP_090081870.1">
    <property type="nucleotide sequence ID" value="NZ_FOQT01000005.1"/>
</dbReference>
<organism evidence="1 2">
    <name type="scientific">Halpernia frigidisoli</name>
    <dbReference type="NCBI Taxonomy" id="1125876"/>
    <lineage>
        <taxon>Bacteria</taxon>
        <taxon>Pseudomonadati</taxon>
        <taxon>Bacteroidota</taxon>
        <taxon>Flavobacteriia</taxon>
        <taxon>Flavobacteriales</taxon>
        <taxon>Weeksellaceae</taxon>
        <taxon>Chryseobacterium group</taxon>
        <taxon>Halpernia</taxon>
    </lineage>
</organism>
<dbReference type="STRING" id="1125876.SAMN05443292_2693"/>
<dbReference type="AlphaFoldDB" id="A0A1I3IM49"/>
<proteinExistence type="predicted"/>